<reference evidence="2 3" key="1">
    <citation type="submission" date="2019-03" db="EMBL/GenBank/DDBJ databases">
        <title>First draft genome of Liparis tanakae, snailfish: a comprehensive survey of snailfish specific genes.</title>
        <authorList>
            <person name="Kim W."/>
            <person name="Song I."/>
            <person name="Jeong J.-H."/>
            <person name="Kim D."/>
            <person name="Kim S."/>
            <person name="Ryu S."/>
            <person name="Song J.Y."/>
            <person name="Lee S.K."/>
        </authorList>
    </citation>
    <scope>NUCLEOTIDE SEQUENCE [LARGE SCALE GENOMIC DNA]</scope>
    <source>
        <tissue evidence="2">Muscle</tissue>
    </source>
</reference>
<name>A0A4Z2F4Y0_9TELE</name>
<feature type="region of interest" description="Disordered" evidence="1">
    <location>
        <begin position="1"/>
        <end position="46"/>
    </location>
</feature>
<evidence type="ECO:0000313" key="3">
    <source>
        <dbReference type="Proteomes" id="UP000314294"/>
    </source>
</evidence>
<feature type="compositionally biased region" description="Polar residues" evidence="1">
    <location>
        <begin position="1"/>
        <end position="17"/>
    </location>
</feature>
<sequence>MTQPVSSSNENLQNTPETGPAHLDTQYTGQYYGATHQDPEQRAPGPAVLGEADVVERPAEDGPVVVVVDEFNEDASEAHVVRHGLIGIQLGGREDLSRGRATLTLMSARPWTAVGEMVKYSEWFPRRNTWNMLLTPCGEEENCSLRDTRGSTSMTRVAFRAPSSQHRVGGVMPGSVTLSKAPTHSVTSRGREVLYAPLTSERLSPGGRPPNTSAYRRGHDDITAQEPGPR</sequence>
<protein>
    <submittedName>
        <fullName evidence="2">Uncharacterized protein</fullName>
    </submittedName>
</protein>
<feature type="region of interest" description="Disordered" evidence="1">
    <location>
        <begin position="163"/>
        <end position="230"/>
    </location>
</feature>
<gene>
    <name evidence="2" type="ORF">EYF80_054313</name>
</gene>
<organism evidence="2 3">
    <name type="scientific">Liparis tanakae</name>
    <name type="common">Tanaka's snailfish</name>
    <dbReference type="NCBI Taxonomy" id="230148"/>
    <lineage>
        <taxon>Eukaryota</taxon>
        <taxon>Metazoa</taxon>
        <taxon>Chordata</taxon>
        <taxon>Craniata</taxon>
        <taxon>Vertebrata</taxon>
        <taxon>Euteleostomi</taxon>
        <taxon>Actinopterygii</taxon>
        <taxon>Neopterygii</taxon>
        <taxon>Teleostei</taxon>
        <taxon>Neoteleostei</taxon>
        <taxon>Acanthomorphata</taxon>
        <taxon>Eupercaria</taxon>
        <taxon>Perciformes</taxon>
        <taxon>Cottioidei</taxon>
        <taxon>Cottales</taxon>
        <taxon>Liparidae</taxon>
        <taxon>Liparis</taxon>
    </lineage>
</organism>
<evidence type="ECO:0000313" key="2">
    <source>
        <dbReference type="EMBL" id="TNN35522.1"/>
    </source>
</evidence>
<dbReference type="AlphaFoldDB" id="A0A4Z2F4Y0"/>
<keyword evidence="3" id="KW-1185">Reference proteome</keyword>
<feature type="compositionally biased region" description="Polar residues" evidence="1">
    <location>
        <begin position="176"/>
        <end position="188"/>
    </location>
</feature>
<dbReference type="Proteomes" id="UP000314294">
    <property type="component" value="Unassembled WGS sequence"/>
</dbReference>
<dbReference type="EMBL" id="SRLO01001754">
    <property type="protein sequence ID" value="TNN35522.1"/>
    <property type="molecule type" value="Genomic_DNA"/>
</dbReference>
<proteinExistence type="predicted"/>
<comment type="caution">
    <text evidence="2">The sequence shown here is derived from an EMBL/GenBank/DDBJ whole genome shotgun (WGS) entry which is preliminary data.</text>
</comment>
<evidence type="ECO:0000256" key="1">
    <source>
        <dbReference type="SAM" id="MobiDB-lite"/>
    </source>
</evidence>
<accession>A0A4Z2F4Y0</accession>